<proteinExistence type="predicted"/>
<dbReference type="SUPFAM" id="SSF103473">
    <property type="entry name" value="MFS general substrate transporter"/>
    <property type="match status" value="1"/>
</dbReference>
<organism evidence="8 9">
    <name type="scientific">Lithohypha guttulata</name>
    <dbReference type="NCBI Taxonomy" id="1690604"/>
    <lineage>
        <taxon>Eukaryota</taxon>
        <taxon>Fungi</taxon>
        <taxon>Dikarya</taxon>
        <taxon>Ascomycota</taxon>
        <taxon>Pezizomycotina</taxon>
        <taxon>Eurotiomycetes</taxon>
        <taxon>Chaetothyriomycetidae</taxon>
        <taxon>Chaetothyriales</taxon>
        <taxon>Trichomeriaceae</taxon>
        <taxon>Lithohypha</taxon>
    </lineage>
</organism>
<dbReference type="GO" id="GO:0016020">
    <property type="term" value="C:membrane"/>
    <property type="evidence" value="ECO:0007669"/>
    <property type="project" value="UniProtKB-SubCell"/>
</dbReference>
<feature type="domain" description="Major facilitator superfamily (MFS) profile" evidence="7">
    <location>
        <begin position="56"/>
        <end position="475"/>
    </location>
</feature>
<dbReference type="PANTHER" id="PTHR43791:SF47">
    <property type="entry name" value="MAJOR FACILITATOR SUPERFAMILY (MFS) PROFILE DOMAIN-CONTAINING PROTEIN-RELATED"/>
    <property type="match status" value="1"/>
</dbReference>
<dbReference type="EMBL" id="JAVRRJ010000005">
    <property type="protein sequence ID" value="KAK5084746.1"/>
    <property type="molecule type" value="Genomic_DNA"/>
</dbReference>
<comment type="caution">
    <text evidence="8">The sequence shown here is derived from an EMBL/GenBank/DDBJ whole genome shotgun (WGS) entry which is preliminary data.</text>
</comment>
<feature type="transmembrane region" description="Helical" evidence="6">
    <location>
        <begin position="416"/>
        <end position="438"/>
    </location>
</feature>
<dbReference type="FunFam" id="1.20.1250.20:FF:000409">
    <property type="entry name" value="MFS general substrate transporter"/>
    <property type="match status" value="1"/>
</dbReference>
<dbReference type="Gene3D" id="1.20.1250.20">
    <property type="entry name" value="MFS general substrate transporter like domains"/>
    <property type="match status" value="2"/>
</dbReference>
<dbReference type="AlphaFoldDB" id="A0AAN7SZ34"/>
<feature type="transmembrane region" description="Helical" evidence="6">
    <location>
        <begin position="148"/>
        <end position="171"/>
    </location>
</feature>
<comment type="subcellular location">
    <subcellularLocation>
        <location evidence="1">Membrane</location>
        <topology evidence="1">Multi-pass membrane protein</topology>
    </subcellularLocation>
</comment>
<name>A0AAN7SZ34_9EURO</name>
<feature type="transmembrane region" description="Helical" evidence="6">
    <location>
        <begin position="183"/>
        <end position="204"/>
    </location>
</feature>
<sequence>MAKPETTSAAAIYAEKTYVEHSDSAGSTSSNHDVNEALQFSPKQERELRHRVDWRLIPALGLMYGVSLMDRKNVSNAYIAGMRTDLRLSISYRYSLITLVFFITYVIFQPPLTYLCRKIGPPVFLPGLCFLWGCIIIGFGFAQNWTTLVALRLLLGLLEAGYFPGCVYLLSTWYTRYEVARRYSIFYLIGSLASALSGILAYGIMQMEGASGIRGWRWIFIIEGVITVAFAIIGYLLIVRFPDQERDRPSFKFLNTNECTFIIDKLNQDRADVHTEPFNLKKFLRPALDFEIWGFALIFFCTTTITYSFAFFLPIVLRDNIGFSVAASQCLVAPPYVLSAILMYATSWVGDRYRTRAPIIILNTVISLVGLPLMGFHPSPTARYIGAFIGVAGANANIPAVMAYQANNIRGQWKRAFCSATLTGLGGVGGIAGSLIFRSQDAPGYYWGFVGTIVCNIVIIVICVVLSGVFWQRNKKAAKGELVIEGNIDFRYTL</sequence>
<feature type="transmembrane region" description="Helical" evidence="6">
    <location>
        <begin position="444"/>
        <end position="471"/>
    </location>
</feature>
<feature type="transmembrane region" description="Helical" evidence="6">
    <location>
        <begin position="292"/>
        <end position="315"/>
    </location>
</feature>
<reference evidence="8 9" key="1">
    <citation type="submission" date="2023-08" db="EMBL/GenBank/DDBJ databases">
        <title>Black Yeasts Isolated from many extreme environments.</title>
        <authorList>
            <person name="Coleine C."/>
            <person name="Stajich J.E."/>
            <person name="Selbmann L."/>
        </authorList>
    </citation>
    <scope>NUCLEOTIDE SEQUENCE [LARGE SCALE GENOMIC DNA]</scope>
    <source>
        <strain evidence="8 9">CCFEE 5910</strain>
    </source>
</reference>
<dbReference type="InterPro" id="IPR036259">
    <property type="entry name" value="MFS_trans_sf"/>
</dbReference>
<evidence type="ECO:0000313" key="8">
    <source>
        <dbReference type="EMBL" id="KAK5084746.1"/>
    </source>
</evidence>
<keyword evidence="9" id="KW-1185">Reference proteome</keyword>
<feature type="transmembrane region" description="Helical" evidence="6">
    <location>
        <begin position="382"/>
        <end position="404"/>
    </location>
</feature>
<keyword evidence="3 6" id="KW-0812">Transmembrane</keyword>
<keyword evidence="2" id="KW-0813">Transport</keyword>
<dbReference type="PROSITE" id="PS50850">
    <property type="entry name" value="MFS"/>
    <property type="match status" value="1"/>
</dbReference>
<feature type="transmembrane region" description="Helical" evidence="6">
    <location>
        <begin position="321"/>
        <end position="345"/>
    </location>
</feature>
<feature type="transmembrane region" description="Helical" evidence="6">
    <location>
        <begin position="216"/>
        <end position="238"/>
    </location>
</feature>
<keyword evidence="5 6" id="KW-0472">Membrane</keyword>
<evidence type="ECO:0000313" key="9">
    <source>
        <dbReference type="Proteomes" id="UP001309876"/>
    </source>
</evidence>
<dbReference type="Pfam" id="PF07690">
    <property type="entry name" value="MFS_1"/>
    <property type="match status" value="1"/>
</dbReference>
<accession>A0AAN7SZ34</accession>
<evidence type="ECO:0000259" key="7">
    <source>
        <dbReference type="PROSITE" id="PS50850"/>
    </source>
</evidence>
<dbReference type="Proteomes" id="UP001309876">
    <property type="component" value="Unassembled WGS sequence"/>
</dbReference>
<protein>
    <recommendedName>
        <fullName evidence="7">Major facilitator superfamily (MFS) profile domain-containing protein</fullName>
    </recommendedName>
</protein>
<evidence type="ECO:0000256" key="5">
    <source>
        <dbReference type="ARBA" id="ARBA00023136"/>
    </source>
</evidence>
<feature type="transmembrane region" description="Helical" evidence="6">
    <location>
        <begin position="90"/>
        <end position="108"/>
    </location>
</feature>
<evidence type="ECO:0000256" key="4">
    <source>
        <dbReference type="ARBA" id="ARBA00022989"/>
    </source>
</evidence>
<dbReference type="GO" id="GO:0022857">
    <property type="term" value="F:transmembrane transporter activity"/>
    <property type="evidence" value="ECO:0007669"/>
    <property type="project" value="InterPro"/>
</dbReference>
<keyword evidence="4 6" id="KW-1133">Transmembrane helix</keyword>
<feature type="transmembrane region" description="Helical" evidence="6">
    <location>
        <begin position="120"/>
        <end position="142"/>
    </location>
</feature>
<evidence type="ECO:0000256" key="2">
    <source>
        <dbReference type="ARBA" id="ARBA00022448"/>
    </source>
</evidence>
<dbReference type="FunFam" id="1.20.1250.20:FF:000018">
    <property type="entry name" value="MFS transporter permease"/>
    <property type="match status" value="1"/>
</dbReference>
<evidence type="ECO:0000256" key="6">
    <source>
        <dbReference type="SAM" id="Phobius"/>
    </source>
</evidence>
<evidence type="ECO:0000256" key="1">
    <source>
        <dbReference type="ARBA" id="ARBA00004141"/>
    </source>
</evidence>
<evidence type="ECO:0000256" key="3">
    <source>
        <dbReference type="ARBA" id="ARBA00022692"/>
    </source>
</evidence>
<dbReference type="InterPro" id="IPR020846">
    <property type="entry name" value="MFS_dom"/>
</dbReference>
<gene>
    <name evidence="8" type="ORF">LTR05_005824</name>
</gene>
<dbReference type="InterPro" id="IPR011701">
    <property type="entry name" value="MFS"/>
</dbReference>
<dbReference type="PANTHER" id="PTHR43791">
    <property type="entry name" value="PERMEASE-RELATED"/>
    <property type="match status" value="1"/>
</dbReference>
<feature type="transmembrane region" description="Helical" evidence="6">
    <location>
        <begin position="357"/>
        <end position="376"/>
    </location>
</feature>